<keyword evidence="1" id="KW-0812">Transmembrane</keyword>
<dbReference type="RefSeq" id="WP_114013883.1">
    <property type="nucleotide sequence ID" value="NZ_QOIM01000021.1"/>
</dbReference>
<comment type="caution">
    <text evidence="2">The sequence shown here is derived from an EMBL/GenBank/DDBJ whole genome shotgun (WGS) entry which is preliminary data.</text>
</comment>
<dbReference type="EMBL" id="QOIM01000021">
    <property type="protein sequence ID" value="RCG24118.1"/>
    <property type="molecule type" value="Genomic_DNA"/>
</dbReference>
<keyword evidence="3" id="KW-1185">Reference proteome</keyword>
<dbReference type="InterPro" id="IPR025671">
    <property type="entry name" value="HXXEE"/>
</dbReference>
<evidence type="ECO:0000256" key="1">
    <source>
        <dbReference type="SAM" id="Phobius"/>
    </source>
</evidence>
<reference evidence="2 3" key="1">
    <citation type="submission" date="2018-06" db="EMBL/GenBank/DDBJ databases">
        <title>Streptomyces reniochalinae sp. nov. and Streptomyces diacarnus sp. nov. from marine sponges.</title>
        <authorList>
            <person name="Li L."/>
        </authorList>
    </citation>
    <scope>NUCLEOTIDE SEQUENCE [LARGE SCALE GENOMIC DNA]</scope>
    <source>
        <strain evidence="2 3">LHW50302</strain>
    </source>
</reference>
<sequence>MEEQQRTGTVPAGVTLGLFAAWALHDAEETAMMPRWLRTHVPELRKSAPRVPEAVWTRLEATDGRRFAAAVGVMAVLVGAAAAEGHRTGGRSATYQTALGAFGAHGVVHLAQAAATRSLTPGALTSPLVVIPFTAWARGRLREQGILRPTRPRDIAAGALGAVAALAVSHGVAHLLVRRR</sequence>
<keyword evidence="1" id="KW-1133">Transmembrane helix</keyword>
<dbReference type="OrthoDB" id="4808449at2"/>
<gene>
    <name evidence="2" type="ORF">DQ392_02910</name>
</gene>
<name>A0A367F162_9ACTN</name>
<dbReference type="Proteomes" id="UP000253507">
    <property type="component" value="Unassembled WGS sequence"/>
</dbReference>
<dbReference type="Pfam" id="PF13787">
    <property type="entry name" value="HXXEE"/>
    <property type="match status" value="1"/>
</dbReference>
<accession>A0A367F162</accession>
<dbReference type="AlphaFoldDB" id="A0A367F162"/>
<evidence type="ECO:0000313" key="2">
    <source>
        <dbReference type="EMBL" id="RCG24118.1"/>
    </source>
</evidence>
<feature type="transmembrane region" description="Helical" evidence="1">
    <location>
        <begin position="67"/>
        <end position="83"/>
    </location>
</feature>
<organism evidence="2 3">
    <name type="scientific">Streptomyces reniochalinae</name>
    <dbReference type="NCBI Taxonomy" id="2250578"/>
    <lineage>
        <taxon>Bacteria</taxon>
        <taxon>Bacillati</taxon>
        <taxon>Actinomycetota</taxon>
        <taxon>Actinomycetes</taxon>
        <taxon>Kitasatosporales</taxon>
        <taxon>Streptomycetaceae</taxon>
        <taxon>Streptomyces</taxon>
    </lineage>
</organism>
<protein>
    <submittedName>
        <fullName evidence="2">HXXEE domain-containing protein</fullName>
    </submittedName>
</protein>
<feature type="transmembrane region" description="Helical" evidence="1">
    <location>
        <begin position="155"/>
        <end position="177"/>
    </location>
</feature>
<keyword evidence="1" id="KW-0472">Membrane</keyword>
<evidence type="ECO:0000313" key="3">
    <source>
        <dbReference type="Proteomes" id="UP000253507"/>
    </source>
</evidence>
<proteinExistence type="predicted"/>